<dbReference type="GO" id="GO:0015074">
    <property type="term" value="P:DNA integration"/>
    <property type="evidence" value="ECO:0007669"/>
    <property type="project" value="InterPro"/>
</dbReference>
<accession>A0A327K2I4</accession>
<dbReference type="AlphaFoldDB" id="A0A327K2I4"/>
<dbReference type="GO" id="GO:0006310">
    <property type="term" value="P:DNA recombination"/>
    <property type="evidence" value="ECO:0007669"/>
    <property type="project" value="UniProtKB-KW"/>
</dbReference>
<dbReference type="EMBL" id="NPEU01000411">
    <property type="protein sequence ID" value="RAI32647.1"/>
    <property type="molecule type" value="Genomic_DNA"/>
</dbReference>
<keyword evidence="3" id="KW-1185">Reference proteome</keyword>
<evidence type="ECO:0000313" key="2">
    <source>
        <dbReference type="EMBL" id="RAI32647.1"/>
    </source>
</evidence>
<dbReference type="OrthoDB" id="1863109at2"/>
<dbReference type="GO" id="GO:0003677">
    <property type="term" value="F:DNA binding"/>
    <property type="evidence" value="ECO:0007669"/>
    <property type="project" value="InterPro"/>
</dbReference>
<gene>
    <name evidence="2" type="ORF">CH338_23835</name>
</gene>
<comment type="caution">
    <text evidence="2">The sequence shown here is derived from an EMBL/GenBank/DDBJ whole genome shotgun (WGS) entry which is preliminary data.</text>
</comment>
<reference evidence="2 3" key="1">
    <citation type="submission" date="2017-07" db="EMBL/GenBank/DDBJ databases">
        <title>Draft Genome Sequences of Select Purple Nonsulfur Bacteria.</title>
        <authorList>
            <person name="Lasarre B."/>
            <person name="Mckinlay J.B."/>
        </authorList>
    </citation>
    <scope>NUCLEOTIDE SEQUENCE [LARGE SCALE GENOMIC DNA]</scope>
    <source>
        <strain evidence="2 3">DSM 11907</strain>
    </source>
</reference>
<evidence type="ECO:0008006" key="4">
    <source>
        <dbReference type="Google" id="ProtNLM"/>
    </source>
</evidence>
<protein>
    <recommendedName>
        <fullName evidence="4">Tyr recombinase domain-containing protein</fullName>
    </recommendedName>
</protein>
<dbReference type="InterPro" id="IPR011010">
    <property type="entry name" value="DNA_brk_join_enz"/>
</dbReference>
<keyword evidence="1" id="KW-0233">DNA recombination</keyword>
<dbReference type="SUPFAM" id="SSF56349">
    <property type="entry name" value="DNA breaking-rejoining enzymes"/>
    <property type="match status" value="1"/>
</dbReference>
<dbReference type="InterPro" id="IPR013762">
    <property type="entry name" value="Integrase-like_cat_sf"/>
</dbReference>
<name>A0A327K2I4_9BRAD</name>
<dbReference type="Gene3D" id="1.10.443.10">
    <property type="entry name" value="Intergrase catalytic core"/>
    <property type="match status" value="1"/>
</dbReference>
<evidence type="ECO:0000256" key="1">
    <source>
        <dbReference type="ARBA" id="ARBA00023172"/>
    </source>
</evidence>
<sequence length="120" mass="12912">MLTAYLERLGVELHGDAYIFRNRSGAAYSKDTLGDDFRDVRAAEFGPGERRTIGHDFRRSGAVEAIAGGAAAEALSHAMGNTLSASNALFATYVPVNVATLRSVTDARRAGRRKLRENGL</sequence>
<proteinExistence type="predicted"/>
<organism evidence="2 3">
    <name type="scientific">Rhodoplanes elegans</name>
    <dbReference type="NCBI Taxonomy" id="29408"/>
    <lineage>
        <taxon>Bacteria</taxon>
        <taxon>Pseudomonadati</taxon>
        <taxon>Pseudomonadota</taxon>
        <taxon>Alphaproteobacteria</taxon>
        <taxon>Hyphomicrobiales</taxon>
        <taxon>Nitrobacteraceae</taxon>
        <taxon>Rhodoplanes</taxon>
    </lineage>
</organism>
<dbReference type="Proteomes" id="UP000248863">
    <property type="component" value="Unassembled WGS sequence"/>
</dbReference>
<dbReference type="RefSeq" id="WP_111359569.1">
    <property type="nucleotide sequence ID" value="NZ_NHSK01000293.1"/>
</dbReference>
<evidence type="ECO:0000313" key="3">
    <source>
        <dbReference type="Proteomes" id="UP000248863"/>
    </source>
</evidence>